<protein>
    <submittedName>
        <fullName evidence="1">Phosphatidylinositol-glycan biosynthesis class f protein-related</fullName>
    </submittedName>
</protein>
<dbReference type="EMBL" id="CM043019">
    <property type="protein sequence ID" value="KAI4461673.1"/>
    <property type="molecule type" value="Genomic_DNA"/>
</dbReference>
<organism evidence="1 2">
    <name type="scientific">Holotrichia oblita</name>
    <name type="common">Chafer beetle</name>
    <dbReference type="NCBI Taxonomy" id="644536"/>
    <lineage>
        <taxon>Eukaryota</taxon>
        <taxon>Metazoa</taxon>
        <taxon>Ecdysozoa</taxon>
        <taxon>Arthropoda</taxon>
        <taxon>Hexapoda</taxon>
        <taxon>Insecta</taxon>
        <taxon>Pterygota</taxon>
        <taxon>Neoptera</taxon>
        <taxon>Endopterygota</taxon>
        <taxon>Coleoptera</taxon>
        <taxon>Polyphaga</taxon>
        <taxon>Scarabaeiformia</taxon>
        <taxon>Scarabaeidae</taxon>
        <taxon>Melolonthinae</taxon>
        <taxon>Holotrichia</taxon>
    </lineage>
</organism>
<dbReference type="Proteomes" id="UP001056778">
    <property type="component" value="Chromosome 5"/>
</dbReference>
<keyword evidence="2" id="KW-1185">Reference proteome</keyword>
<sequence length="340" mass="37427">MFCSCIFIWLIVAAVALKIYLKLRNRQNGSYACLVGKTAIVTGSNTDFYTKTVIFTIAFKIIGIGYITALDFASRGARVILACRNENKAKDAQWKIIKETKNPNVIYKLLDMTSFESVRNFAKDINATEERIDILVNNAGAGGLGNHKTGDGNQITMQVNHISGFLLTHLLLDKIKKSAPSRIVNVASIAARWSKLKVEKMNNFPTDINASLADGQMYANSKLANILFTTELAAKLSGTDVTVNVLHPGAIKTEIFRRVPGILKIIVDALANLYFKTPEEGAQTTIYVATSKELQGVTGKLFDNCKQIELYGVAKNPDLATKVWTKCEELAKLKSAEKIK</sequence>
<gene>
    <name evidence="1" type="ORF">MML48_5g00009116</name>
</gene>
<reference evidence="1" key="1">
    <citation type="submission" date="2022-04" db="EMBL/GenBank/DDBJ databases">
        <title>Chromosome-scale genome assembly of Holotrichia oblita Faldermann.</title>
        <authorList>
            <person name="Rongchong L."/>
        </authorList>
    </citation>
    <scope>NUCLEOTIDE SEQUENCE</scope>
    <source>
        <strain evidence="1">81SQS9</strain>
    </source>
</reference>
<name>A0ACB9T4G0_HOLOL</name>
<evidence type="ECO:0000313" key="1">
    <source>
        <dbReference type="EMBL" id="KAI4461673.1"/>
    </source>
</evidence>
<accession>A0ACB9T4G0</accession>
<proteinExistence type="predicted"/>
<comment type="caution">
    <text evidence="1">The sequence shown here is derived from an EMBL/GenBank/DDBJ whole genome shotgun (WGS) entry which is preliminary data.</text>
</comment>
<evidence type="ECO:0000313" key="2">
    <source>
        <dbReference type="Proteomes" id="UP001056778"/>
    </source>
</evidence>